<dbReference type="NCBIfam" id="NF001300">
    <property type="entry name" value="PRK00247.1"/>
    <property type="match status" value="1"/>
</dbReference>
<feature type="region of interest" description="Disordered" evidence="14">
    <location>
        <begin position="424"/>
        <end position="458"/>
    </location>
</feature>
<evidence type="ECO:0000256" key="2">
    <source>
        <dbReference type="ARBA" id="ARBA00010527"/>
    </source>
</evidence>
<feature type="transmembrane region" description="Helical" evidence="15">
    <location>
        <begin position="220"/>
        <end position="244"/>
    </location>
</feature>
<dbReference type="InterPro" id="IPR001708">
    <property type="entry name" value="YidC/ALB3/OXA1/COX18"/>
</dbReference>
<evidence type="ECO:0000256" key="10">
    <source>
        <dbReference type="ARBA" id="ARBA00033245"/>
    </source>
</evidence>
<keyword evidence="5 15" id="KW-1133">Transmembrane helix</keyword>
<evidence type="ECO:0000313" key="18">
    <source>
        <dbReference type="Proteomes" id="UP000269019"/>
    </source>
</evidence>
<organism evidence="17 18">
    <name type="scientific">Corynebacterium choanae</name>
    <dbReference type="NCBI Taxonomy" id="1862358"/>
    <lineage>
        <taxon>Bacteria</taxon>
        <taxon>Bacillati</taxon>
        <taxon>Actinomycetota</taxon>
        <taxon>Actinomycetes</taxon>
        <taxon>Mycobacteriales</taxon>
        <taxon>Corynebacteriaceae</taxon>
        <taxon>Corynebacterium</taxon>
    </lineage>
</organism>
<feature type="transmembrane region" description="Helical" evidence="15">
    <location>
        <begin position="31"/>
        <end position="53"/>
    </location>
</feature>
<evidence type="ECO:0000256" key="8">
    <source>
        <dbReference type="ARBA" id="ARBA00026028"/>
    </source>
</evidence>
<evidence type="ECO:0000259" key="16">
    <source>
        <dbReference type="Pfam" id="PF02096"/>
    </source>
</evidence>
<feature type="transmembrane region" description="Helical" evidence="15">
    <location>
        <begin position="106"/>
        <end position="124"/>
    </location>
</feature>
<feature type="transmembrane region" description="Helical" evidence="15">
    <location>
        <begin position="7"/>
        <end position="25"/>
    </location>
</feature>
<keyword evidence="4 12" id="KW-0812">Transmembrane</keyword>
<dbReference type="GO" id="GO:0051205">
    <property type="term" value="P:protein insertion into membrane"/>
    <property type="evidence" value="ECO:0007669"/>
    <property type="project" value="TreeGrafter"/>
</dbReference>
<evidence type="ECO:0000256" key="1">
    <source>
        <dbReference type="ARBA" id="ARBA00004141"/>
    </source>
</evidence>
<reference evidence="17 18" key="1">
    <citation type="submission" date="2018-11" db="EMBL/GenBank/DDBJ databases">
        <authorList>
            <person name="Kleinhagauer T."/>
            <person name="Glaeser S.P."/>
            <person name="Spergser J."/>
            <person name="Ruckert C."/>
            <person name="Kaempfer P."/>
            <person name="Busse H.-J."/>
        </authorList>
    </citation>
    <scope>NUCLEOTIDE SEQUENCE [LARGE SCALE GENOMIC DNA]</scope>
    <source>
        <strain evidence="17 18">200CH</strain>
    </source>
</reference>
<dbReference type="RefSeq" id="WP_164472324.1">
    <property type="nucleotide sequence ID" value="NZ_CP033896.1"/>
</dbReference>
<sequence>MIWDAVIYPVSGIMKLVFLGLHHGLGLDESHAWIGSIFGLILVVRGFIAPLAYMQYKNNRIMTNLRPRLHELSQANRMSFDPTADKQVSDARKALYKEHHYSMAKGCWPALIQMPVFLGLYRLLLLMARPADGLEAAHHAPIGMLTSEDVSGFIQARVHEVPTVAYIAMSQEQLDYLQTSYDDVHGLLLPLFILAATFTTINMAYSVWRNRITLDHDSNVSVWSYRILILFVPLVPVFTLNFGLHGPAPAAIALYWFANNLWTMTQFIVLNKYLDRIMPFTDEFVHFREERKHEVRRRTTLRKQFARRRRLRRLQQLVMPWKIREIQHRILTDRDATMTAIDPDLVRVTKIRARRRELTKELQKQKNKLAHLQKQAKREQQEWPPQELVERGLVLANGELNEERFIPDEEDVAFELAKIDAALAGEPVPADPRRAAGDEDAATAAADEPQLREAAEPSLEFEWIDSYPVYPSSGHSSRD</sequence>
<proteinExistence type="inferred from homology"/>
<evidence type="ECO:0000256" key="14">
    <source>
        <dbReference type="SAM" id="MobiDB-lite"/>
    </source>
</evidence>
<keyword evidence="13" id="KW-0175">Coiled coil</keyword>
<evidence type="ECO:0000256" key="11">
    <source>
        <dbReference type="ARBA" id="ARBA00033342"/>
    </source>
</evidence>
<dbReference type="AlphaFoldDB" id="A0A3G6J3K5"/>
<dbReference type="Pfam" id="PF02096">
    <property type="entry name" value="60KD_IMP"/>
    <property type="match status" value="1"/>
</dbReference>
<accession>A0A3G6J3K5</accession>
<feature type="domain" description="Membrane insertase YidC/Oxa/ALB C-terminal" evidence="16">
    <location>
        <begin position="33"/>
        <end position="272"/>
    </location>
</feature>
<dbReference type="GO" id="GO:0032977">
    <property type="term" value="F:membrane insertase activity"/>
    <property type="evidence" value="ECO:0007669"/>
    <property type="project" value="InterPro"/>
</dbReference>
<feature type="transmembrane region" description="Helical" evidence="15">
    <location>
        <begin position="187"/>
        <end position="208"/>
    </location>
</feature>
<dbReference type="InterPro" id="IPR028055">
    <property type="entry name" value="YidC/Oxa/ALB_C"/>
</dbReference>
<evidence type="ECO:0000256" key="12">
    <source>
        <dbReference type="RuleBase" id="RU003945"/>
    </source>
</evidence>
<evidence type="ECO:0000256" key="13">
    <source>
        <dbReference type="SAM" id="Coils"/>
    </source>
</evidence>
<comment type="subcellular location">
    <subcellularLocation>
        <location evidence="1 12">Membrane</location>
        <topology evidence="1 12">Multi-pass membrane protein</topology>
    </subcellularLocation>
</comment>
<dbReference type="Proteomes" id="UP000269019">
    <property type="component" value="Chromosome"/>
</dbReference>
<evidence type="ECO:0000256" key="7">
    <source>
        <dbReference type="ARBA" id="ARBA00025034"/>
    </source>
</evidence>
<comment type="function">
    <text evidence="7">Required for the insertion and/or proper folding and/or complex formation of integral membrane proteins into the membrane. Involved in integration of membrane proteins that insert both dependently and independently of the Sec translocase complex, as well as at least some lipoproteins. Aids folding of multispanning membrane proteins.</text>
</comment>
<comment type="subunit">
    <text evidence="8">Interacts with the Sec translocase complex via SecD. Specifically interacts with transmembrane segments of nascent integral membrane proteins during membrane integration.</text>
</comment>
<dbReference type="NCBIfam" id="TIGR03592">
    <property type="entry name" value="yidC_oxa1_cterm"/>
    <property type="match status" value="1"/>
</dbReference>
<evidence type="ECO:0000313" key="17">
    <source>
        <dbReference type="EMBL" id="AZA12506.1"/>
    </source>
</evidence>
<protein>
    <recommendedName>
        <fullName evidence="3">Membrane protein insertase YidC</fullName>
    </recommendedName>
    <alternativeName>
        <fullName evidence="11">Foldase YidC</fullName>
    </alternativeName>
    <alternativeName>
        <fullName evidence="10">Membrane integrase YidC</fullName>
    </alternativeName>
    <alternativeName>
        <fullName evidence="9">Membrane protein YidC</fullName>
    </alternativeName>
</protein>
<name>A0A3G6J3K5_9CORY</name>
<keyword evidence="18" id="KW-1185">Reference proteome</keyword>
<evidence type="ECO:0000256" key="3">
    <source>
        <dbReference type="ARBA" id="ARBA00015325"/>
    </source>
</evidence>
<dbReference type="PANTHER" id="PTHR12428">
    <property type="entry name" value="OXA1"/>
    <property type="match status" value="1"/>
</dbReference>
<evidence type="ECO:0000256" key="9">
    <source>
        <dbReference type="ARBA" id="ARBA00031538"/>
    </source>
</evidence>
<dbReference type="GO" id="GO:0016020">
    <property type="term" value="C:membrane"/>
    <property type="evidence" value="ECO:0007669"/>
    <property type="project" value="UniProtKB-SubCell"/>
</dbReference>
<feature type="transmembrane region" description="Helical" evidence="15">
    <location>
        <begin position="250"/>
        <end position="270"/>
    </location>
</feature>
<evidence type="ECO:0000256" key="6">
    <source>
        <dbReference type="ARBA" id="ARBA00023136"/>
    </source>
</evidence>
<feature type="coiled-coil region" evidence="13">
    <location>
        <begin position="348"/>
        <end position="382"/>
    </location>
</feature>
<evidence type="ECO:0000256" key="4">
    <source>
        <dbReference type="ARBA" id="ARBA00022692"/>
    </source>
</evidence>
<dbReference type="EMBL" id="CP033896">
    <property type="protein sequence ID" value="AZA12506.1"/>
    <property type="molecule type" value="Genomic_DNA"/>
</dbReference>
<gene>
    <name evidence="17" type="primary">misCB</name>
    <name evidence="17" type="ORF">CCHOA_00385</name>
</gene>
<comment type="similarity">
    <text evidence="2">Belongs to the OXA1/ALB3/YidC family. Type 1 subfamily.</text>
</comment>
<keyword evidence="6 15" id="KW-0472">Membrane</keyword>
<evidence type="ECO:0000256" key="15">
    <source>
        <dbReference type="SAM" id="Phobius"/>
    </source>
</evidence>
<dbReference type="PANTHER" id="PTHR12428:SF14">
    <property type="entry name" value="ALBINO3-LIKE PROTEIN 1, CHLOROPLASTIC"/>
    <property type="match status" value="1"/>
</dbReference>
<dbReference type="KEGG" id="ccho:CCHOA_00385"/>
<evidence type="ECO:0000256" key="5">
    <source>
        <dbReference type="ARBA" id="ARBA00022989"/>
    </source>
</evidence>